<feature type="signal peptide" evidence="13">
    <location>
        <begin position="1"/>
        <end position="27"/>
    </location>
</feature>
<dbReference type="Proteomes" id="UP000249842">
    <property type="component" value="Unassembled WGS sequence"/>
</dbReference>
<dbReference type="InterPro" id="IPR012910">
    <property type="entry name" value="Plug_dom"/>
</dbReference>
<name>A0A328AVC2_9CAUL</name>
<keyword evidence="16" id="KW-0675">Receptor</keyword>
<dbReference type="PROSITE" id="PS52016">
    <property type="entry name" value="TONB_DEPENDENT_REC_3"/>
    <property type="match status" value="1"/>
</dbReference>
<evidence type="ECO:0000259" key="14">
    <source>
        <dbReference type="Pfam" id="PF00593"/>
    </source>
</evidence>
<keyword evidence="17" id="KW-1185">Reference proteome</keyword>
<dbReference type="EMBL" id="QFYP01000001">
    <property type="protein sequence ID" value="RAK59072.1"/>
    <property type="molecule type" value="Genomic_DNA"/>
</dbReference>
<keyword evidence="7" id="KW-0406">Ion transport</keyword>
<gene>
    <name evidence="16" type="ORF">DJ021_04265</name>
</gene>
<keyword evidence="10 11" id="KW-0998">Cell outer membrane</keyword>
<accession>A0A328AVC2</accession>
<evidence type="ECO:0000256" key="8">
    <source>
        <dbReference type="ARBA" id="ARBA00023077"/>
    </source>
</evidence>
<sequence length="830" mass="88475">MLKSRYFCGGSILAAMLGLAAAGSASAQTADEATARPRTIDELVVTAQKRTQNLQDVPIVVTAVNAQQLQDAGVRDIKDLTVVTPGLTVTTTSSNAITSARIRGIGTVGDNVGLESSVGVVIDGVYRPRTGVAFGDLGDLERIEVLKGPQGTLFGKNTSAGVINILTKRPEFTFGANSEATVSNYNGFGAALSLTGPIVEDKVAGRLFLAGRSRDGYYDVPGVGTTNDMNFYTARGQLLFRPTEGLEVNVIADYTKRNEHCCGAVQIANAAGPTAVLNSIVPGAIANPPRAGDFVVYGTHDDLKLVTDKGVSVQADWKTDWLGGATLTSITAVRDWKQTGGTDTDATLVDVLYSPQVNMPNPPSVEFKQLSQEFRLAGDTGRLNWLVGAFFTDEKLTQHTRLVYGTQFEQYASGLFAGQLPLFTGRPANGSTFVAGQGQNDTYKQKERGSAIFTNNSYKITDQLELTVGARYTWEKKDLATVWNNTDGGIGCATALARAQAIGGPVPASGSLVRAGGLLGLGPYSLLCGTFQNPAFSALGQNAQHLDESKATGTVKLAYRFTPEVLAYASYARGYKAGGFNLDRIAQPTQTVAGQPAAPVLDTSFLPETVDSYEVGVKNTLFNRSLLANATVFYQEFQNFQLNTFNGLVFNVTSVPKVISQGVDADFVWFTPVEGLSAQGGVTYAETYFPTSSASVLGRAAPGAVPTGNQRLPGSRLSLAPLWSASLAATYERPISANLLARFAVNAKYVSSYNTGSNLDPVKNQSGFTLVNARVGIASADKKWQLELWGQNLFDKVYYQVAFDAVAQTGSYDAFMGMPRTYGVTLRYSY</sequence>
<dbReference type="InterPro" id="IPR000531">
    <property type="entry name" value="Beta-barrel_TonB"/>
</dbReference>
<keyword evidence="6" id="KW-0408">Iron</keyword>
<comment type="caution">
    <text evidence="16">The sequence shown here is derived from an EMBL/GenBank/DDBJ whole genome shotgun (WGS) entry which is preliminary data.</text>
</comment>
<evidence type="ECO:0000256" key="9">
    <source>
        <dbReference type="ARBA" id="ARBA00023136"/>
    </source>
</evidence>
<keyword evidence="2 11" id="KW-0813">Transport</keyword>
<keyword evidence="13" id="KW-0732">Signal</keyword>
<evidence type="ECO:0000256" key="1">
    <source>
        <dbReference type="ARBA" id="ARBA00004571"/>
    </source>
</evidence>
<evidence type="ECO:0000313" key="17">
    <source>
        <dbReference type="Proteomes" id="UP000249842"/>
    </source>
</evidence>
<feature type="domain" description="TonB-dependent receptor-like beta-barrel" evidence="14">
    <location>
        <begin position="308"/>
        <end position="793"/>
    </location>
</feature>
<evidence type="ECO:0000256" key="3">
    <source>
        <dbReference type="ARBA" id="ARBA00022452"/>
    </source>
</evidence>
<dbReference type="GO" id="GO:0009279">
    <property type="term" value="C:cell outer membrane"/>
    <property type="evidence" value="ECO:0007669"/>
    <property type="project" value="UniProtKB-SubCell"/>
</dbReference>
<protein>
    <submittedName>
        <fullName evidence="16">TonB-dependent receptor</fullName>
    </submittedName>
</protein>
<dbReference type="OrthoDB" id="9760333at2"/>
<dbReference type="PANTHER" id="PTHR32552">
    <property type="entry name" value="FERRICHROME IRON RECEPTOR-RELATED"/>
    <property type="match status" value="1"/>
</dbReference>
<comment type="similarity">
    <text evidence="11 12">Belongs to the TonB-dependent receptor family.</text>
</comment>
<organism evidence="16 17">
    <name type="scientific">Phenylobacterium hankyongense</name>
    <dbReference type="NCBI Taxonomy" id="1813876"/>
    <lineage>
        <taxon>Bacteria</taxon>
        <taxon>Pseudomonadati</taxon>
        <taxon>Pseudomonadota</taxon>
        <taxon>Alphaproteobacteria</taxon>
        <taxon>Caulobacterales</taxon>
        <taxon>Caulobacteraceae</taxon>
        <taxon>Phenylobacterium</taxon>
    </lineage>
</organism>
<evidence type="ECO:0000256" key="6">
    <source>
        <dbReference type="ARBA" id="ARBA00023004"/>
    </source>
</evidence>
<evidence type="ECO:0000259" key="15">
    <source>
        <dbReference type="Pfam" id="PF07715"/>
    </source>
</evidence>
<comment type="subcellular location">
    <subcellularLocation>
        <location evidence="1 11">Cell outer membrane</location>
        <topology evidence="1 11">Multi-pass membrane protein</topology>
    </subcellularLocation>
</comment>
<reference evidence="17" key="1">
    <citation type="submission" date="2018-05" db="EMBL/GenBank/DDBJ databases">
        <authorList>
            <person name="Li X."/>
        </authorList>
    </citation>
    <scope>NUCLEOTIDE SEQUENCE [LARGE SCALE GENOMIC DNA]</scope>
    <source>
        <strain evidence="17">HKS-05</strain>
    </source>
</reference>
<keyword evidence="8 12" id="KW-0798">TonB box</keyword>
<evidence type="ECO:0000256" key="12">
    <source>
        <dbReference type="RuleBase" id="RU003357"/>
    </source>
</evidence>
<evidence type="ECO:0000256" key="4">
    <source>
        <dbReference type="ARBA" id="ARBA00022496"/>
    </source>
</evidence>
<dbReference type="PANTHER" id="PTHR32552:SF81">
    <property type="entry name" value="TONB-DEPENDENT OUTER MEMBRANE RECEPTOR"/>
    <property type="match status" value="1"/>
</dbReference>
<evidence type="ECO:0000256" key="7">
    <source>
        <dbReference type="ARBA" id="ARBA00023065"/>
    </source>
</evidence>
<dbReference type="AlphaFoldDB" id="A0A328AVC2"/>
<feature type="chain" id="PRO_5016411981" evidence="13">
    <location>
        <begin position="28"/>
        <end position="830"/>
    </location>
</feature>
<evidence type="ECO:0000256" key="13">
    <source>
        <dbReference type="SAM" id="SignalP"/>
    </source>
</evidence>
<feature type="domain" description="TonB-dependent receptor plug" evidence="15">
    <location>
        <begin position="54"/>
        <end position="162"/>
    </location>
</feature>
<keyword evidence="4" id="KW-0410">Iron transport</keyword>
<dbReference type="Pfam" id="PF07715">
    <property type="entry name" value="Plug"/>
    <property type="match status" value="1"/>
</dbReference>
<keyword evidence="9 11" id="KW-0472">Membrane</keyword>
<dbReference type="InterPro" id="IPR039426">
    <property type="entry name" value="TonB-dep_rcpt-like"/>
</dbReference>
<dbReference type="GO" id="GO:0006826">
    <property type="term" value="P:iron ion transport"/>
    <property type="evidence" value="ECO:0007669"/>
    <property type="project" value="UniProtKB-KW"/>
</dbReference>
<dbReference type="InterPro" id="IPR036942">
    <property type="entry name" value="Beta-barrel_TonB_sf"/>
</dbReference>
<keyword evidence="5 11" id="KW-0812">Transmembrane</keyword>
<keyword evidence="3 11" id="KW-1134">Transmembrane beta strand</keyword>
<evidence type="ECO:0000256" key="2">
    <source>
        <dbReference type="ARBA" id="ARBA00022448"/>
    </source>
</evidence>
<proteinExistence type="inferred from homology"/>
<evidence type="ECO:0000256" key="5">
    <source>
        <dbReference type="ARBA" id="ARBA00022692"/>
    </source>
</evidence>
<dbReference type="Gene3D" id="2.40.170.20">
    <property type="entry name" value="TonB-dependent receptor, beta-barrel domain"/>
    <property type="match status" value="1"/>
</dbReference>
<evidence type="ECO:0000256" key="11">
    <source>
        <dbReference type="PROSITE-ProRule" id="PRU01360"/>
    </source>
</evidence>
<dbReference type="Pfam" id="PF00593">
    <property type="entry name" value="TonB_dep_Rec_b-barrel"/>
    <property type="match status" value="1"/>
</dbReference>
<evidence type="ECO:0000313" key="16">
    <source>
        <dbReference type="EMBL" id="RAK59072.1"/>
    </source>
</evidence>
<dbReference type="SUPFAM" id="SSF56935">
    <property type="entry name" value="Porins"/>
    <property type="match status" value="1"/>
</dbReference>
<evidence type="ECO:0000256" key="10">
    <source>
        <dbReference type="ARBA" id="ARBA00023237"/>
    </source>
</evidence>